<dbReference type="RefSeq" id="WP_172434332.1">
    <property type="nucleotide sequence ID" value="NZ_AP022642.1"/>
</dbReference>
<comment type="subcellular location">
    <subcellularLocation>
        <location evidence="1">Cell membrane</location>
        <topology evidence="1">Multi-pass membrane protein</topology>
    </subcellularLocation>
</comment>
<dbReference type="Pfam" id="PF13807">
    <property type="entry name" value="GNVR"/>
    <property type="match status" value="1"/>
</dbReference>
<accession>A0A679GFY7</accession>
<evidence type="ECO:0000313" key="10">
    <source>
        <dbReference type="Proteomes" id="UP000501237"/>
    </source>
</evidence>
<protein>
    <recommendedName>
        <fullName evidence="11">Chain-length determining protein</fullName>
    </recommendedName>
</protein>
<dbReference type="PANTHER" id="PTHR32309">
    <property type="entry name" value="TYROSINE-PROTEIN KINASE"/>
    <property type="match status" value="1"/>
</dbReference>
<sequence>MNHPIFRSEKTNGEVDLLVLFQDLWRQKLIAFAVAVIITIIASIYVFVVTPYYKAESVVRLASLKDLDELNNSKLYTLTPEEALRNVGDALESYSLRMKYFQANPDLFKSLRQDDEPLERSMERFSREGLSMFSADPKKGSDASPFKGVSLVYPEGLNGVAIVNGLVLAAIEQERQRVQDDFEVVLNNRLSQLQRKISTERARYEADKESRIASLTEADQLRRSQLKDELRVLRQELKLRRQNRIKQLDEAIQIAEKLGISKPTTPSALGENSREVRGSVIRTEVNNQQFPLYFMGSEALKSERSVLQARRSDDFIEPRIAEIQKELSLLQNNRQIDILKQRNNEELFFENLVKLRGEQARLEGLKVDLSKLQIVRVDQPATEPQQPEKPRKILIISMAFLFGLMFGGIVAIFRVMVLRQGRSLSMS</sequence>
<dbReference type="InterPro" id="IPR032807">
    <property type="entry name" value="GNVR"/>
</dbReference>
<dbReference type="InterPro" id="IPR050445">
    <property type="entry name" value="Bact_polysacc_biosynth/exp"/>
</dbReference>
<evidence type="ECO:0000313" key="9">
    <source>
        <dbReference type="EMBL" id="BCA30091.1"/>
    </source>
</evidence>
<evidence type="ECO:0000256" key="5">
    <source>
        <dbReference type="ARBA" id="ARBA00023136"/>
    </source>
</evidence>
<feature type="transmembrane region" description="Helical" evidence="6">
    <location>
        <begin position="393"/>
        <end position="417"/>
    </location>
</feature>
<organism evidence="9 10">
    <name type="scientific">Metapseudomonas otitidis</name>
    <dbReference type="NCBI Taxonomy" id="319939"/>
    <lineage>
        <taxon>Bacteria</taxon>
        <taxon>Pseudomonadati</taxon>
        <taxon>Pseudomonadota</taxon>
        <taxon>Gammaproteobacteria</taxon>
        <taxon>Pseudomonadales</taxon>
        <taxon>Pseudomonadaceae</taxon>
        <taxon>Metapseudomonas</taxon>
    </lineage>
</organism>
<evidence type="ECO:0000259" key="8">
    <source>
        <dbReference type="Pfam" id="PF13807"/>
    </source>
</evidence>
<name>A0A679GFY7_9GAMM</name>
<feature type="domain" description="Polysaccharide chain length determinant N-terminal" evidence="7">
    <location>
        <begin position="14"/>
        <end position="86"/>
    </location>
</feature>
<dbReference type="EMBL" id="AP022642">
    <property type="protein sequence ID" value="BCA30091.1"/>
    <property type="molecule type" value="Genomic_DNA"/>
</dbReference>
<evidence type="ECO:0000259" key="7">
    <source>
        <dbReference type="Pfam" id="PF02706"/>
    </source>
</evidence>
<dbReference type="Proteomes" id="UP000501237">
    <property type="component" value="Chromosome"/>
</dbReference>
<evidence type="ECO:0008006" key="11">
    <source>
        <dbReference type="Google" id="ProtNLM"/>
    </source>
</evidence>
<evidence type="ECO:0000256" key="2">
    <source>
        <dbReference type="ARBA" id="ARBA00022475"/>
    </source>
</evidence>
<keyword evidence="3 6" id="KW-0812">Transmembrane</keyword>
<dbReference type="Pfam" id="PF02706">
    <property type="entry name" value="Wzz"/>
    <property type="match status" value="1"/>
</dbReference>
<evidence type="ECO:0000256" key="1">
    <source>
        <dbReference type="ARBA" id="ARBA00004651"/>
    </source>
</evidence>
<feature type="domain" description="Tyrosine-protein kinase G-rich" evidence="8">
    <location>
        <begin position="373"/>
        <end position="416"/>
    </location>
</feature>
<keyword evidence="4 6" id="KW-1133">Transmembrane helix</keyword>
<proteinExistence type="predicted"/>
<reference evidence="9 10" key="1">
    <citation type="journal article" date="2020" name="Microbiol. Resour. Announc.">
        <title>Complete genome sequence of Pseudomonas otitidis strain MrB4, isolated from Lake Biwa in Japan.</title>
        <authorList>
            <person name="Miyazaki K."/>
            <person name="Hase E."/>
            <person name="Maruya T."/>
        </authorList>
    </citation>
    <scope>NUCLEOTIDE SEQUENCE [LARGE SCALE GENOMIC DNA]</scope>
    <source>
        <strain evidence="9 10">MrB4</strain>
    </source>
</reference>
<dbReference type="GO" id="GO:0005886">
    <property type="term" value="C:plasma membrane"/>
    <property type="evidence" value="ECO:0007669"/>
    <property type="project" value="UniProtKB-SubCell"/>
</dbReference>
<gene>
    <name evidence="9" type="ORF">PtoMrB4_40680</name>
</gene>
<dbReference type="PANTHER" id="PTHR32309:SF13">
    <property type="entry name" value="FERRIC ENTEROBACTIN TRANSPORT PROTEIN FEPE"/>
    <property type="match status" value="1"/>
</dbReference>
<dbReference type="Gene3D" id="3.30.1890.10">
    <property type="entry name" value="FepE-like"/>
    <property type="match status" value="3"/>
</dbReference>
<feature type="transmembrane region" description="Helical" evidence="6">
    <location>
        <begin position="29"/>
        <end position="53"/>
    </location>
</feature>
<dbReference type="GO" id="GO:0004713">
    <property type="term" value="F:protein tyrosine kinase activity"/>
    <property type="evidence" value="ECO:0007669"/>
    <property type="project" value="TreeGrafter"/>
</dbReference>
<keyword evidence="5 6" id="KW-0472">Membrane</keyword>
<evidence type="ECO:0000256" key="3">
    <source>
        <dbReference type="ARBA" id="ARBA00022692"/>
    </source>
</evidence>
<keyword evidence="2" id="KW-1003">Cell membrane</keyword>
<dbReference type="KEGG" id="poj:PtoMrB4_40680"/>
<dbReference type="AlphaFoldDB" id="A0A679GFY7"/>
<dbReference type="SUPFAM" id="SSF160355">
    <property type="entry name" value="Bacterial polysaccharide co-polymerase-like"/>
    <property type="match status" value="2"/>
</dbReference>
<dbReference type="GeneID" id="57399287"/>
<evidence type="ECO:0000256" key="4">
    <source>
        <dbReference type="ARBA" id="ARBA00022989"/>
    </source>
</evidence>
<dbReference type="InterPro" id="IPR003856">
    <property type="entry name" value="LPS_length_determ_N"/>
</dbReference>
<evidence type="ECO:0000256" key="6">
    <source>
        <dbReference type="SAM" id="Phobius"/>
    </source>
</evidence>